<proteinExistence type="predicted"/>
<accession>A0A0K2VLK0</accession>
<dbReference type="EMBL" id="HACA01033515">
    <property type="protein sequence ID" value="CDW50876.1"/>
    <property type="molecule type" value="Transcribed_RNA"/>
</dbReference>
<organism evidence="1">
    <name type="scientific">Lepeophtheirus salmonis</name>
    <name type="common">Salmon louse</name>
    <name type="synonym">Caligus salmonis</name>
    <dbReference type="NCBI Taxonomy" id="72036"/>
    <lineage>
        <taxon>Eukaryota</taxon>
        <taxon>Metazoa</taxon>
        <taxon>Ecdysozoa</taxon>
        <taxon>Arthropoda</taxon>
        <taxon>Crustacea</taxon>
        <taxon>Multicrustacea</taxon>
        <taxon>Hexanauplia</taxon>
        <taxon>Copepoda</taxon>
        <taxon>Siphonostomatoida</taxon>
        <taxon>Caligidae</taxon>
        <taxon>Lepeophtheirus</taxon>
    </lineage>
</organism>
<sequence>MEAGASLEEEERNDVECIDGGCELDQMENTSVVSTSGATSLSLTPVESTTVNVFKALKCSELESTISEVSNSSFDKGLRLTLSDDDVLDNENRVYALDSSIYNTRGILFDPGTWPETLNYVKWFYADTWDSLSDKFNQAFGGDSASVDFRWVGMMAEGIKCNGSISVRRVLLSLRSDDPVSVFLSNVSWKCTPSSKHVRRY</sequence>
<protein>
    <submittedName>
        <fullName evidence="1">Uncharacterized protein</fullName>
    </submittedName>
</protein>
<reference evidence="1" key="1">
    <citation type="submission" date="2014-05" db="EMBL/GenBank/DDBJ databases">
        <authorList>
            <person name="Chronopoulou M."/>
        </authorList>
    </citation>
    <scope>NUCLEOTIDE SEQUENCE</scope>
    <source>
        <tissue evidence="1">Whole organism</tissue>
    </source>
</reference>
<dbReference type="AlphaFoldDB" id="A0A0K2VLK0"/>
<name>A0A0K2VLK0_LEPSM</name>
<evidence type="ECO:0000313" key="1">
    <source>
        <dbReference type="EMBL" id="CDW50876.1"/>
    </source>
</evidence>